<sequence>MTVINLAFMAFAAVSLGWLSMRALRDHRMALAERSGLLDSLTVLFSDVNIRLGRDAFPVLVGKLPDQRSVKIELIPDTLVFRRLPQLWLQVTLAETDIQRRPSIGALARPTGAEFYSIVHELPQWIDPPQADVPLLVRGDGKATAAQIECVSALFRSLFSDPTVKEAAITPRVVRLTRQAAQGDRGSHLILRQTRFPIGAISPEQVKAAIADAEILRQVLPGERSAAVSAVA</sequence>
<protein>
    <submittedName>
        <fullName evidence="1">Uncharacterized protein</fullName>
    </submittedName>
</protein>
<comment type="caution">
    <text evidence="1">The sequence shown here is derived from an EMBL/GenBank/DDBJ whole genome shotgun (WGS) entry which is preliminary data.</text>
</comment>
<reference evidence="1 2" key="1">
    <citation type="submission" date="2024-06" db="EMBL/GenBank/DDBJ databases">
        <title>Genomic Encyclopedia of Type Strains, Phase IV (KMG-IV): sequencing the most valuable type-strain genomes for metagenomic binning, comparative biology and taxonomic classification.</title>
        <authorList>
            <person name="Goeker M."/>
        </authorList>
    </citation>
    <scope>NUCLEOTIDE SEQUENCE [LARGE SCALE GENOMIC DNA]</scope>
    <source>
        <strain evidence="1 2">DSM 27865</strain>
    </source>
</reference>
<organism evidence="1 2">
    <name type="scientific">Aquamicrobium terrae</name>
    <dbReference type="NCBI Taxonomy" id="1324945"/>
    <lineage>
        <taxon>Bacteria</taxon>
        <taxon>Pseudomonadati</taxon>
        <taxon>Pseudomonadota</taxon>
        <taxon>Alphaproteobacteria</taxon>
        <taxon>Hyphomicrobiales</taxon>
        <taxon>Phyllobacteriaceae</taxon>
        <taxon>Aquamicrobium</taxon>
    </lineage>
</organism>
<name>A0ABV2N7H2_9HYPH</name>
<dbReference type="RefSeq" id="WP_354199680.1">
    <property type="nucleotide sequence ID" value="NZ_JBEPML010000029.1"/>
</dbReference>
<evidence type="ECO:0000313" key="2">
    <source>
        <dbReference type="Proteomes" id="UP001549076"/>
    </source>
</evidence>
<proteinExistence type="predicted"/>
<evidence type="ECO:0000313" key="1">
    <source>
        <dbReference type="EMBL" id="MET3794770.1"/>
    </source>
</evidence>
<gene>
    <name evidence="1" type="ORF">ABID37_005010</name>
</gene>
<accession>A0ABV2N7H2</accession>
<dbReference type="EMBL" id="JBEPML010000029">
    <property type="protein sequence ID" value="MET3794770.1"/>
    <property type="molecule type" value="Genomic_DNA"/>
</dbReference>
<dbReference type="Proteomes" id="UP001549076">
    <property type="component" value="Unassembled WGS sequence"/>
</dbReference>
<keyword evidence="2" id="KW-1185">Reference proteome</keyword>